<keyword evidence="2" id="KW-1185">Reference proteome</keyword>
<gene>
    <name evidence="1" type="ORF">HFP15_14965</name>
</gene>
<evidence type="ECO:0008006" key="3">
    <source>
        <dbReference type="Google" id="ProtNLM"/>
    </source>
</evidence>
<protein>
    <recommendedName>
        <fullName evidence="3">MarR family transcriptional regulator</fullName>
    </recommendedName>
</protein>
<dbReference type="EMBL" id="JAAXLS010000008">
    <property type="protein sequence ID" value="NKQ54187.1"/>
    <property type="molecule type" value="Genomic_DNA"/>
</dbReference>
<evidence type="ECO:0000313" key="1">
    <source>
        <dbReference type="EMBL" id="NKQ54187.1"/>
    </source>
</evidence>
<dbReference type="Proteomes" id="UP000715441">
    <property type="component" value="Unassembled WGS sequence"/>
</dbReference>
<comment type="caution">
    <text evidence="1">The sequence shown here is derived from an EMBL/GenBank/DDBJ whole genome shotgun (WGS) entry which is preliminary data.</text>
</comment>
<proteinExistence type="predicted"/>
<reference evidence="1 2" key="1">
    <citation type="submission" date="2020-04" db="EMBL/GenBank/DDBJ databases">
        <title>Novel species.</title>
        <authorList>
            <person name="Teo W.F.A."/>
            <person name="Lipun K."/>
            <person name="Srisuk N."/>
            <person name="Duangmal K."/>
        </authorList>
    </citation>
    <scope>NUCLEOTIDE SEQUENCE [LARGE SCALE GENOMIC DNA]</scope>
    <source>
        <strain evidence="1 2">K13G38</strain>
    </source>
</reference>
<evidence type="ECO:0000313" key="2">
    <source>
        <dbReference type="Proteomes" id="UP000715441"/>
    </source>
</evidence>
<organism evidence="1 2">
    <name type="scientific">Amycolatopsis acididurans</name>
    <dbReference type="NCBI Taxonomy" id="2724524"/>
    <lineage>
        <taxon>Bacteria</taxon>
        <taxon>Bacillati</taxon>
        <taxon>Actinomycetota</taxon>
        <taxon>Actinomycetes</taxon>
        <taxon>Pseudonocardiales</taxon>
        <taxon>Pseudonocardiaceae</taxon>
        <taxon>Amycolatopsis</taxon>
    </lineage>
</organism>
<sequence>MDEIRVLQTARLKGRPRGADLAPATGLTADEVQVIVERHFAAGHLEPARDRVKLTAQGRARLDVLLADERERIDQEALMSAYHEFEAFNGEFKQLITDWQLIDGSQPNDHSDAEYDNRIVERLTDLHERFRPLLHQITGIASRLAVYPGRFASALHKVRCGDHSWMARPLADSYHTVWFELHEELIGLAGLSRAAEAAAGRAE</sequence>
<name>A0ABX1J7B7_9PSEU</name>
<accession>A0ABX1J7B7</accession>